<evidence type="ECO:0000313" key="1">
    <source>
        <dbReference type="EMBL" id="AUO15152.1"/>
    </source>
</evidence>
<name>A0A2I6SC89_9VIRU</name>
<dbReference type="Proteomes" id="UP000267352">
    <property type="component" value="Segment"/>
</dbReference>
<sequence>MGEENGGGGGIVSSIPGLSTEQTSILKLNKITARVTFRFL</sequence>
<reference evidence="1" key="1">
    <citation type="submission" date="2017-12" db="EMBL/GenBank/DDBJ databases">
        <authorList>
            <person name="Katneni V.K."/>
            <person name="Shekhar M.S."/>
            <person name="Otta S.K."/>
            <person name="Karthic K."/>
            <person name="Jangam A.K."/>
            <person name="Gopikrishna G."/>
            <person name="Vijayan K.K."/>
        </authorList>
    </citation>
    <scope>NUCLEOTIDE SEQUENCE [LARGE SCALE GENOMIC DNA]</scope>
    <source>
        <strain evidence="1">IN_AP4RU</strain>
    </source>
</reference>
<organism evidence="1">
    <name type="scientific">White spot syndrome virus</name>
    <dbReference type="NCBI Taxonomy" id="342409"/>
    <lineage>
        <taxon>Viruses</taxon>
        <taxon>Viruses incertae sedis</taxon>
        <taxon>Naldaviricetes</taxon>
        <taxon>Nimaviridae</taxon>
        <taxon>Whispovirus</taxon>
    </lineage>
</organism>
<accession>A0A2I6SC89</accession>
<proteinExistence type="predicted"/>
<protein>
    <submittedName>
        <fullName evidence="1">WSSV374</fullName>
    </submittedName>
</protein>
<reference evidence="1" key="2">
    <citation type="journal article" date="2018" name="Genome Announc.">
        <title>First Report of a Complete Genome Sequence of White spot syndrome virus from India.</title>
        <authorList>
            <person name="Vinaya Kumar K."/>
            <person name="Shekhar M.S."/>
            <person name="Otta S.K."/>
            <person name="Karthic K."/>
            <person name="Ashok Kumar J."/>
            <person name="Gopikrishna G."/>
            <person name="Vijayan K.K."/>
        </authorList>
    </citation>
    <scope>NUCLEOTIDE SEQUENCE</scope>
    <source>
        <strain evidence="1">IN_AP4RU</strain>
    </source>
</reference>
<dbReference type="EMBL" id="MG702567">
    <property type="protein sequence ID" value="AUO15152.1"/>
    <property type="molecule type" value="Genomic_DNA"/>
</dbReference>